<dbReference type="RefSeq" id="WP_100991272.1">
    <property type="nucleotide sequence ID" value="NZ_CP025096.1"/>
</dbReference>
<dbReference type="CDD" id="cd00761">
    <property type="entry name" value="Glyco_tranf_GTA_type"/>
    <property type="match status" value="1"/>
</dbReference>
<dbReference type="KEGG" id="spir:CWM47_25750"/>
<dbReference type="PANTHER" id="PTHR43685">
    <property type="entry name" value="GLYCOSYLTRANSFERASE"/>
    <property type="match status" value="1"/>
</dbReference>
<dbReference type="InterPro" id="IPR050834">
    <property type="entry name" value="Glycosyltransf_2"/>
</dbReference>
<dbReference type="SUPFAM" id="SSF53448">
    <property type="entry name" value="Nucleotide-diphospho-sugar transferases"/>
    <property type="match status" value="1"/>
</dbReference>
<dbReference type="PANTHER" id="PTHR43685:SF14">
    <property type="entry name" value="GLYCOSYLTRANSFERASE 2-LIKE DOMAIN-CONTAINING PROTEIN"/>
    <property type="match status" value="1"/>
</dbReference>
<dbReference type="AlphaFoldDB" id="A0A2K8Z4Z8"/>
<name>A0A2K8Z4Z8_9BACT</name>
<reference evidence="2 3" key="1">
    <citation type="submission" date="2017-11" db="EMBL/GenBank/DDBJ databases">
        <title>Taxonomic description and genome sequences of Spirosoma HA7 sp. nov., isolated from pollen microhabitat of Corylus avellana.</title>
        <authorList>
            <person name="Ambika Manirajan B."/>
            <person name="Suarez C."/>
            <person name="Ratering S."/>
            <person name="Geissler-Plaum R."/>
            <person name="Cardinale M."/>
            <person name="Sylvia S."/>
        </authorList>
    </citation>
    <scope>NUCLEOTIDE SEQUENCE [LARGE SCALE GENOMIC DNA]</scope>
    <source>
        <strain evidence="2 3">HA7</strain>
    </source>
</reference>
<dbReference type="InterPro" id="IPR001173">
    <property type="entry name" value="Glyco_trans_2-like"/>
</dbReference>
<protein>
    <submittedName>
        <fullName evidence="2">Glycosyl transferase family 2</fullName>
    </submittedName>
</protein>
<dbReference type="GO" id="GO:0016740">
    <property type="term" value="F:transferase activity"/>
    <property type="evidence" value="ECO:0007669"/>
    <property type="project" value="UniProtKB-KW"/>
</dbReference>
<accession>A0A2K8Z4Z8</accession>
<dbReference type="Gene3D" id="3.90.550.10">
    <property type="entry name" value="Spore Coat Polysaccharide Biosynthesis Protein SpsA, Chain A"/>
    <property type="match status" value="1"/>
</dbReference>
<sequence>MQTEIEDIACTTIHHYLFNETPPSPFVRLSVIVPVRNEAHHLEDTLNALRKQQDNNGLPVNPALYEVLLLANNCTDYSFEVARNYQLQHPDFPLHIAQIHLPAAKANIGTVRRLLMDEAHRRLTSLGRSDGIIASTDGDTVVDGRWVNAIMLEIANGNDAVGGRILTRPDRSQVRLYHLRDVMYRSLVAKAEALFDPRAHDPWPRHFQHFGASIAVTCQMYEQAGRLPEIPCLEDEAFYRALLRMDAKVRKSPHVKVYTSTRMQGRVAVGFSEQLRYWANMNQANQCQLAEPAKAVIIQLQNRQRLRLYWPLRHQWPDETRVEQIARDLMVDPNWLIKEVAQSRFFGEVWEKVDEKMRTGQWASCWPAVPITLAIRDLRNYLTTAFGTNPTGIYPFAGPVNE</sequence>
<evidence type="ECO:0000259" key="1">
    <source>
        <dbReference type="Pfam" id="PF00535"/>
    </source>
</evidence>
<keyword evidence="3" id="KW-1185">Reference proteome</keyword>
<proteinExistence type="predicted"/>
<dbReference type="Proteomes" id="UP000232883">
    <property type="component" value="Chromosome"/>
</dbReference>
<evidence type="ECO:0000313" key="2">
    <source>
        <dbReference type="EMBL" id="AUD04952.1"/>
    </source>
</evidence>
<keyword evidence="2" id="KW-0808">Transferase</keyword>
<dbReference type="EMBL" id="CP025096">
    <property type="protein sequence ID" value="AUD04952.1"/>
    <property type="molecule type" value="Genomic_DNA"/>
</dbReference>
<dbReference type="OrthoDB" id="114108at2"/>
<evidence type="ECO:0000313" key="3">
    <source>
        <dbReference type="Proteomes" id="UP000232883"/>
    </source>
</evidence>
<feature type="domain" description="Glycosyltransferase 2-like" evidence="1">
    <location>
        <begin position="30"/>
        <end position="178"/>
    </location>
</feature>
<dbReference type="Pfam" id="PF00535">
    <property type="entry name" value="Glycos_transf_2"/>
    <property type="match status" value="1"/>
</dbReference>
<organism evidence="2 3">
    <name type="scientific">Spirosoma pollinicola</name>
    <dbReference type="NCBI Taxonomy" id="2057025"/>
    <lineage>
        <taxon>Bacteria</taxon>
        <taxon>Pseudomonadati</taxon>
        <taxon>Bacteroidota</taxon>
        <taxon>Cytophagia</taxon>
        <taxon>Cytophagales</taxon>
        <taxon>Cytophagaceae</taxon>
        <taxon>Spirosoma</taxon>
    </lineage>
</organism>
<gene>
    <name evidence="2" type="ORF">CWM47_25750</name>
</gene>
<dbReference type="InterPro" id="IPR029044">
    <property type="entry name" value="Nucleotide-diphossugar_trans"/>
</dbReference>